<evidence type="ECO:0000259" key="5">
    <source>
        <dbReference type="PROSITE" id="PS51891"/>
    </source>
</evidence>
<dbReference type="Gene3D" id="3.90.1590.10">
    <property type="entry name" value="glutathione-dependent formaldehyde- activating enzyme (gfa)"/>
    <property type="match status" value="1"/>
</dbReference>
<organism evidence="6 7">
    <name type="scientific">Rhizobium fredii</name>
    <name type="common">Sinorhizobium fredii</name>
    <dbReference type="NCBI Taxonomy" id="380"/>
    <lineage>
        <taxon>Bacteria</taxon>
        <taxon>Pseudomonadati</taxon>
        <taxon>Pseudomonadota</taxon>
        <taxon>Alphaproteobacteria</taxon>
        <taxon>Hyphomicrobiales</taxon>
        <taxon>Rhizobiaceae</taxon>
        <taxon>Sinorhizobium/Ensifer group</taxon>
        <taxon>Sinorhizobium</taxon>
    </lineage>
</organism>
<comment type="caution">
    <text evidence="6">The sequence shown here is derived from an EMBL/GenBank/DDBJ whole genome shotgun (WGS) entry which is preliminary data.</text>
</comment>
<keyword evidence="2" id="KW-0479">Metal-binding</keyword>
<dbReference type="Proteomes" id="UP000220353">
    <property type="component" value="Unassembled WGS sequence"/>
</dbReference>
<dbReference type="InterPro" id="IPR011057">
    <property type="entry name" value="Mss4-like_sf"/>
</dbReference>
<evidence type="ECO:0000256" key="2">
    <source>
        <dbReference type="ARBA" id="ARBA00022723"/>
    </source>
</evidence>
<sequence>MVMIAGGCLCGAVRYECEGDPDCSLVCYCRDCQRASGSGHVPAMSMPRERVTISGETRSYAAPGGSGKMTVRHFCPTCGSLLFSTPEVIPDFVNIYAGTLDDPSVFKPTWSFFRHSRAPWDRVPDDLPELPVST</sequence>
<dbReference type="PANTHER" id="PTHR33337">
    <property type="entry name" value="GFA DOMAIN-CONTAINING PROTEIN"/>
    <property type="match status" value="1"/>
</dbReference>
<proteinExistence type="inferred from homology"/>
<name>A0A2A6M795_RHIFR</name>
<evidence type="ECO:0000256" key="4">
    <source>
        <dbReference type="ARBA" id="ARBA00023239"/>
    </source>
</evidence>
<comment type="similarity">
    <text evidence="1">Belongs to the Gfa family.</text>
</comment>
<dbReference type="GO" id="GO:0016846">
    <property type="term" value="F:carbon-sulfur lyase activity"/>
    <property type="evidence" value="ECO:0007669"/>
    <property type="project" value="InterPro"/>
</dbReference>
<dbReference type="SUPFAM" id="SSF51316">
    <property type="entry name" value="Mss4-like"/>
    <property type="match status" value="1"/>
</dbReference>
<evidence type="ECO:0000313" key="7">
    <source>
        <dbReference type="Proteomes" id="UP000220353"/>
    </source>
</evidence>
<keyword evidence="3" id="KW-0862">Zinc</keyword>
<dbReference type="GO" id="GO:0046872">
    <property type="term" value="F:metal ion binding"/>
    <property type="evidence" value="ECO:0007669"/>
    <property type="project" value="UniProtKB-KW"/>
</dbReference>
<feature type="domain" description="CENP-V/GFA" evidence="5">
    <location>
        <begin position="4"/>
        <end position="121"/>
    </location>
</feature>
<evidence type="ECO:0000313" key="6">
    <source>
        <dbReference type="EMBL" id="PDT50417.1"/>
    </source>
</evidence>
<dbReference type="PROSITE" id="PS51891">
    <property type="entry name" value="CENP_V_GFA"/>
    <property type="match status" value="1"/>
</dbReference>
<accession>A0A2A6M795</accession>
<evidence type="ECO:0000256" key="1">
    <source>
        <dbReference type="ARBA" id="ARBA00005495"/>
    </source>
</evidence>
<dbReference type="Pfam" id="PF04828">
    <property type="entry name" value="GFA"/>
    <property type="match status" value="1"/>
</dbReference>
<dbReference type="PANTHER" id="PTHR33337:SF40">
    <property type="entry name" value="CENP-V_GFA DOMAIN-CONTAINING PROTEIN-RELATED"/>
    <property type="match status" value="1"/>
</dbReference>
<protein>
    <submittedName>
        <fullName evidence="6">Aldehyde-activating protein</fullName>
    </submittedName>
</protein>
<dbReference type="InterPro" id="IPR006913">
    <property type="entry name" value="CENP-V/GFA"/>
</dbReference>
<dbReference type="AlphaFoldDB" id="A0A2A6M795"/>
<evidence type="ECO:0000256" key="3">
    <source>
        <dbReference type="ARBA" id="ARBA00022833"/>
    </source>
</evidence>
<gene>
    <name evidence="6" type="ORF">CO661_01915</name>
</gene>
<dbReference type="EMBL" id="NWTC01000001">
    <property type="protein sequence ID" value="PDT50417.1"/>
    <property type="molecule type" value="Genomic_DNA"/>
</dbReference>
<reference evidence="6 7" key="1">
    <citation type="submission" date="2017-09" db="EMBL/GenBank/DDBJ databases">
        <title>Comparative genomics of rhizobia isolated from Phaseolus vulgaris in China.</title>
        <authorList>
            <person name="Tong W."/>
        </authorList>
    </citation>
    <scope>NUCLEOTIDE SEQUENCE [LARGE SCALE GENOMIC DNA]</scope>
    <source>
        <strain evidence="6 7">PCH1</strain>
    </source>
</reference>
<keyword evidence="4" id="KW-0456">Lyase</keyword>